<feature type="region of interest" description="Disordered" evidence="1">
    <location>
        <begin position="36"/>
        <end position="60"/>
    </location>
</feature>
<feature type="signal peptide" evidence="3">
    <location>
        <begin position="1"/>
        <end position="27"/>
    </location>
</feature>
<dbReference type="PANTHER" id="PTHR41771">
    <property type="entry name" value="MEMBRANE PROTEIN-RELATED"/>
    <property type="match status" value="1"/>
</dbReference>
<keyword evidence="3" id="KW-0732">Signal</keyword>
<dbReference type="EMBL" id="FQZP01000001">
    <property type="protein sequence ID" value="SHI38467.1"/>
    <property type="molecule type" value="Genomic_DNA"/>
</dbReference>
<feature type="transmembrane region" description="Helical" evidence="2">
    <location>
        <begin position="336"/>
        <end position="355"/>
    </location>
</feature>
<evidence type="ECO:0000256" key="1">
    <source>
        <dbReference type="SAM" id="MobiDB-lite"/>
    </source>
</evidence>
<dbReference type="Proteomes" id="UP000324781">
    <property type="component" value="Unassembled WGS sequence"/>
</dbReference>
<accession>A0A1M6APY5</accession>
<evidence type="ECO:0000313" key="5">
    <source>
        <dbReference type="Proteomes" id="UP000324781"/>
    </source>
</evidence>
<feature type="transmembrane region" description="Helical" evidence="2">
    <location>
        <begin position="175"/>
        <end position="195"/>
    </location>
</feature>
<evidence type="ECO:0000256" key="2">
    <source>
        <dbReference type="SAM" id="Phobius"/>
    </source>
</evidence>
<feature type="transmembrane region" description="Helical" evidence="2">
    <location>
        <begin position="275"/>
        <end position="296"/>
    </location>
</feature>
<dbReference type="RefSeq" id="WP_188118292.1">
    <property type="nucleotide sequence ID" value="NZ_FQZP01000001.1"/>
</dbReference>
<keyword evidence="2" id="KW-1133">Transmembrane helix</keyword>
<reference evidence="4 5" key="1">
    <citation type="submission" date="2016-11" db="EMBL/GenBank/DDBJ databases">
        <authorList>
            <person name="Varghese N."/>
            <person name="Submissions S."/>
        </authorList>
    </citation>
    <scope>NUCLEOTIDE SEQUENCE [LARGE SCALE GENOMIC DNA]</scope>
    <source>
        <strain evidence="4 5">DSM 19027</strain>
    </source>
</reference>
<dbReference type="Pfam" id="PF07907">
    <property type="entry name" value="YibE_F"/>
    <property type="match status" value="1"/>
</dbReference>
<feature type="transmembrane region" description="Helical" evidence="2">
    <location>
        <begin position="375"/>
        <end position="395"/>
    </location>
</feature>
<feature type="transmembrane region" description="Helical" evidence="2">
    <location>
        <begin position="152"/>
        <end position="168"/>
    </location>
</feature>
<name>A0A1M6APY5_9FIRM</name>
<evidence type="ECO:0000256" key="3">
    <source>
        <dbReference type="SAM" id="SignalP"/>
    </source>
</evidence>
<feature type="transmembrane region" description="Helical" evidence="2">
    <location>
        <begin position="229"/>
        <end position="255"/>
    </location>
</feature>
<organism evidence="4 5">
    <name type="scientific">Thermoclostridium caenicola</name>
    <dbReference type="NCBI Taxonomy" id="659425"/>
    <lineage>
        <taxon>Bacteria</taxon>
        <taxon>Bacillati</taxon>
        <taxon>Bacillota</taxon>
        <taxon>Clostridia</taxon>
        <taxon>Eubacteriales</taxon>
        <taxon>Oscillospiraceae</taxon>
        <taxon>Thermoclostridium</taxon>
    </lineage>
</organism>
<dbReference type="PANTHER" id="PTHR41771:SF1">
    <property type="entry name" value="MEMBRANE PROTEIN"/>
    <property type="match status" value="1"/>
</dbReference>
<protein>
    <submittedName>
        <fullName evidence="4">Uncharacterized membrane protein</fullName>
    </submittedName>
</protein>
<keyword evidence="2" id="KW-0812">Transmembrane</keyword>
<proteinExistence type="predicted"/>
<keyword evidence="5" id="KW-1185">Reference proteome</keyword>
<keyword evidence="2" id="KW-0472">Membrane</keyword>
<evidence type="ECO:0000313" key="4">
    <source>
        <dbReference type="EMBL" id="SHI38467.1"/>
    </source>
</evidence>
<feature type="chain" id="PRO_5009915828" evidence="3">
    <location>
        <begin position="28"/>
        <end position="412"/>
    </location>
</feature>
<sequence length="412" mass="44738">MGLGKKTVFAMILATLFMMLFATSARCEELSDSVYQETTAESQAGAGSPSEGAEEPEYPRGRVVRVLDQTQEETEFSGGNFSTSLQLLEVLVLNGSHAGETVQAEYMLNYGFSDKYEYTRLSEGDEVFLYLQENDEGNIDFAYVTEIVRDKYILYLVIGFLLALLAVGRLKGLKAIVSLVLTALAIVKILIPAILKGWDPVRVSVLICIGVISVTLLIISGYNKKTLSAIIGTAGGVIVAGVIALLIGSMAKLTGFGDDESQMLMYIPQNVTFDFRGLLFAGILIGTMGATMDVGMSIASAMHEIKENSPNIKTSALFRAGMNVGRDAMATMSNTLILAYAGGSLHMMLLLMAYQTPFTHIINWDMIASEILRSLAGSIGIIFAIPITALASVMIEKYEKRDSRIYSGSYRY</sequence>
<gene>
    <name evidence="4" type="ORF">SAMN05444373_1001119</name>
</gene>
<feature type="transmembrane region" description="Helical" evidence="2">
    <location>
        <begin position="201"/>
        <end position="222"/>
    </location>
</feature>
<dbReference type="AlphaFoldDB" id="A0A1M6APY5"/>
<dbReference type="InterPro" id="IPR012507">
    <property type="entry name" value="YibE_F"/>
</dbReference>